<dbReference type="EMBL" id="QFFJ01000002">
    <property type="protein sequence ID" value="RBL90290.1"/>
    <property type="molecule type" value="Genomic_DNA"/>
</dbReference>
<dbReference type="InterPro" id="IPR008030">
    <property type="entry name" value="NmrA-like"/>
</dbReference>
<dbReference type="InterPro" id="IPR036291">
    <property type="entry name" value="NAD(P)-bd_dom_sf"/>
</dbReference>
<dbReference type="PANTHER" id="PTHR43162">
    <property type="match status" value="1"/>
</dbReference>
<feature type="domain" description="NmrA-like" evidence="1">
    <location>
        <begin position="4"/>
        <end position="231"/>
    </location>
</feature>
<dbReference type="Gene3D" id="3.90.25.10">
    <property type="entry name" value="UDP-galactose 4-epimerase, domain 1"/>
    <property type="match status" value="1"/>
</dbReference>
<dbReference type="Proteomes" id="UP000253410">
    <property type="component" value="Unassembled WGS sequence"/>
</dbReference>
<proteinExistence type="predicted"/>
<dbReference type="RefSeq" id="WP_113619040.1">
    <property type="nucleotide sequence ID" value="NZ_QFFJ01000002.1"/>
</dbReference>
<comment type="caution">
    <text evidence="2">The sequence shown here is derived from an EMBL/GenBank/DDBJ whole genome shotgun (WGS) entry which is preliminary data.</text>
</comment>
<dbReference type="Gene3D" id="3.40.50.720">
    <property type="entry name" value="NAD(P)-binding Rossmann-like Domain"/>
    <property type="match status" value="1"/>
</dbReference>
<dbReference type="InterPro" id="IPR051604">
    <property type="entry name" value="Ergot_Alk_Oxidoreductase"/>
</dbReference>
<dbReference type="SUPFAM" id="SSF51735">
    <property type="entry name" value="NAD(P)-binding Rossmann-fold domains"/>
    <property type="match status" value="1"/>
</dbReference>
<protein>
    <recommendedName>
        <fullName evidence="1">NmrA-like domain-containing protein</fullName>
    </recommendedName>
</protein>
<dbReference type="AlphaFoldDB" id="A0A365XVU3"/>
<gene>
    <name evidence="2" type="ORF">DF182_27890</name>
</gene>
<sequence>MESKQYITVFGATGRVGGAVLRLLSQAQMPAVAVTRNLDKTTEMPGVQWMAAEMAARDTLYRTMENSSTVFLASATDEQMVEAQCNVIEVAREQGVQHIVKLSSAMADPDASLFIARAHGQIEEQLRSSGLAGTLLRPNGFMQNWLLGVAHTVKTQRKIFEPTGDGKRTYIDMLDIAEAASKILMKPSQHKGQAYLLSGGEAINYYELAALLSTVLQEDVVYVPVSEEAARLQMEQRGLPSWAIETFLAYAAEQRQHQAGWISPDLPVLLGRPPRTAASFISAHKYAFQ</sequence>
<name>A0A365XVU3_9BACT</name>
<organism evidence="2 3">
    <name type="scientific">Chitinophaga flava</name>
    <dbReference type="NCBI Taxonomy" id="2259036"/>
    <lineage>
        <taxon>Bacteria</taxon>
        <taxon>Pseudomonadati</taxon>
        <taxon>Bacteroidota</taxon>
        <taxon>Chitinophagia</taxon>
        <taxon>Chitinophagales</taxon>
        <taxon>Chitinophagaceae</taxon>
        <taxon>Chitinophaga</taxon>
    </lineage>
</organism>
<keyword evidence="3" id="KW-1185">Reference proteome</keyword>
<evidence type="ECO:0000259" key="1">
    <source>
        <dbReference type="Pfam" id="PF05368"/>
    </source>
</evidence>
<evidence type="ECO:0000313" key="2">
    <source>
        <dbReference type="EMBL" id="RBL90290.1"/>
    </source>
</evidence>
<dbReference type="OrthoDB" id="9780595at2"/>
<accession>A0A365XVU3</accession>
<evidence type="ECO:0000313" key="3">
    <source>
        <dbReference type="Proteomes" id="UP000253410"/>
    </source>
</evidence>
<dbReference type="PANTHER" id="PTHR43162:SF1">
    <property type="entry name" value="PRESTALK A DIFFERENTIATION PROTEIN A"/>
    <property type="match status" value="1"/>
</dbReference>
<dbReference type="Pfam" id="PF05368">
    <property type="entry name" value="NmrA"/>
    <property type="match status" value="1"/>
</dbReference>
<reference evidence="2 3" key="1">
    <citation type="submission" date="2018-05" db="EMBL/GenBank/DDBJ databases">
        <title>Chitinophaga sp. K3CV102501T nov., isolated from isolated from a monsoon evergreen broad-leaved forest soil.</title>
        <authorList>
            <person name="Lv Y."/>
        </authorList>
    </citation>
    <scope>NUCLEOTIDE SEQUENCE [LARGE SCALE GENOMIC DNA]</scope>
    <source>
        <strain evidence="2 3">GDMCC 1.1325</strain>
    </source>
</reference>